<evidence type="ECO:0000313" key="3">
    <source>
        <dbReference type="EMBL" id="GFN85123.1"/>
    </source>
</evidence>
<dbReference type="AlphaFoldDB" id="A0AAV3YQ21"/>
<feature type="chain" id="PRO_5043932349" evidence="2">
    <location>
        <begin position="26"/>
        <end position="271"/>
    </location>
</feature>
<protein>
    <submittedName>
        <fullName evidence="3">Uncharacterized protein</fullName>
    </submittedName>
</protein>
<keyword evidence="4" id="KW-1185">Reference proteome</keyword>
<feature type="signal peptide" evidence="2">
    <location>
        <begin position="1"/>
        <end position="25"/>
    </location>
</feature>
<comment type="caution">
    <text evidence="3">The sequence shown here is derived from an EMBL/GenBank/DDBJ whole genome shotgun (WGS) entry which is preliminary data.</text>
</comment>
<name>A0AAV3YQ21_9GAST</name>
<accession>A0AAV3YQ21</accession>
<sequence>MSTPSRWSASFTVVLVLSLKHHSQGFLSDDETVVSLTPFDLTYTPAHVVRHVTRDVRLLCAHQTDDQTQLQEVSWIRMLMKTSSGWGLLAEHRDNEDEPQSTYNVSEAVRLLLGWGFNVVSIQRNRVYNTNKHWFHVKEKNANVWIAYCGKVITPCHEPSNTKNSNDGSWLASFRWNADDEREFSLIFSSVKGENLQGDLVRTDLETAVINFSKERVIVKADAKRHEMERTPWADSNVHQCLRLDCSTAEGVANPPQTRHTQNSSSPETEG</sequence>
<reference evidence="3 4" key="1">
    <citation type="journal article" date="2021" name="Elife">
        <title>Chloroplast acquisition without the gene transfer in kleptoplastic sea slugs, Plakobranchus ocellatus.</title>
        <authorList>
            <person name="Maeda T."/>
            <person name="Takahashi S."/>
            <person name="Yoshida T."/>
            <person name="Shimamura S."/>
            <person name="Takaki Y."/>
            <person name="Nagai Y."/>
            <person name="Toyoda A."/>
            <person name="Suzuki Y."/>
            <person name="Arimoto A."/>
            <person name="Ishii H."/>
            <person name="Satoh N."/>
            <person name="Nishiyama T."/>
            <person name="Hasebe M."/>
            <person name="Maruyama T."/>
            <person name="Minagawa J."/>
            <person name="Obokata J."/>
            <person name="Shigenobu S."/>
        </authorList>
    </citation>
    <scope>NUCLEOTIDE SEQUENCE [LARGE SCALE GENOMIC DNA]</scope>
</reference>
<organism evidence="3 4">
    <name type="scientific">Plakobranchus ocellatus</name>
    <dbReference type="NCBI Taxonomy" id="259542"/>
    <lineage>
        <taxon>Eukaryota</taxon>
        <taxon>Metazoa</taxon>
        <taxon>Spiralia</taxon>
        <taxon>Lophotrochozoa</taxon>
        <taxon>Mollusca</taxon>
        <taxon>Gastropoda</taxon>
        <taxon>Heterobranchia</taxon>
        <taxon>Euthyneura</taxon>
        <taxon>Panpulmonata</taxon>
        <taxon>Sacoglossa</taxon>
        <taxon>Placobranchoidea</taxon>
        <taxon>Plakobranchidae</taxon>
        <taxon>Plakobranchus</taxon>
    </lineage>
</organism>
<feature type="region of interest" description="Disordered" evidence="1">
    <location>
        <begin position="249"/>
        <end position="271"/>
    </location>
</feature>
<dbReference type="EMBL" id="BLXT01001370">
    <property type="protein sequence ID" value="GFN85123.1"/>
    <property type="molecule type" value="Genomic_DNA"/>
</dbReference>
<dbReference type="Proteomes" id="UP000735302">
    <property type="component" value="Unassembled WGS sequence"/>
</dbReference>
<evidence type="ECO:0000256" key="1">
    <source>
        <dbReference type="SAM" id="MobiDB-lite"/>
    </source>
</evidence>
<proteinExistence type="predicted"/>
<gene>
    <name evidence="3" type="ORF">PoB_001162900</name>
</gene>
<feature type="compositionally biased region" description="Polar residues" evidence="1">
    <location>
        <begin position="255"/>
        <end position="271"/>
    </location>
</feature>
<keyword evidence="2" id="KW-0732">Signal</keyword>
<evidence type="ECO:0000313" key="4">
    <source>
        <dbReference type="Proteomes" id="UP000735302"/>
    </source>
</evidence>
<evidence type="ECO:0000256" key="2">
    <source>
        <dbReference type="SAM" id="SignalP"/>
    </source>
</evidence>